<accession>A0ABQ7GXM3</accession>
<comment type="caution">
    <text evidence="2">The sequence shown here is derived from an EMBL/GenBank/DDBJ whole genome shotgun (WGS) entry which is preliminary data.</text>
</comment>
<protein>
    <recommendedName>
        <fullName evidence="4">Encoded protein</fullName>
    </recommendedName>
</protein>
<proteinExistence type="predicted"/>
<evidence type="ECO:0000313" key="2">
    <source>
        <dbReference type="EMBL" id="KAF5839368.1"/>
    </source>
</evidence>
<sequence length="105" mass="11409">MCMRAGIISTKLHGHTYIHPIDIKVGVVLAVFSHCPVYRSLSPLLNFQTIQLLEQLCLCLAAVTAACRMLLLAAFLIVAGAVMRLRLTSLPFLLLLSLFGRGDGS</sequence>
<organism evidence="2 3">
    <name type="scientific">Dunaliella salina</name>
    <name type="common">Green alga</name>
    <name type="synonym">Protococcus salinus</name>
    <dbReference type="NCBI Taxonomy" id="3046"/>
    <lineage>
        <taxon>Eukaryota</taxon>
        <taxon>Viridiplantae</taxon>
        <taxon>Chlorophyta</taxon>
        <taxon>core chlorophytes</taxon>
        <taxon>Chlorophyceae</taxon>
        <taxon>CS clade</taxon>
        <taxon>Chlamydomonadales</taxon>
        <taxon>Dunaliellaceae</taxon>
        <taxon>Dunaliella</taxon>
    </lineage>
</organism>
<evidence type="ECO:0000313" key="3">
    <source>
        <dbReference type="Proteomes" id="UP000815325"/>
    </source>
</evidence>
<evidence type="ECO:0008006" key="4">
    <source>
        <dbReference type="Google" id="ProtNLM"/>
    </source>
</evidence>
<keyword evidence="1" id="KW-1133">Transmembrane helix</keyword>
<reference evidence="2" key="1">
    <citation type="submission" date="2017-08" db="EMBL/GenBank/DDBJ databases">
        <authorList>
            <person name="Polle J.E."/>
            <person name="Barry K."/>
            <person name="Cushman J."/>
            <person name="Schmutz J."/>
            <person name="Tran D."/>
            <person name="Hathwaick L.T."/>
            <person name="Yim W.C."/>
            <person name="Jenkins J."/>
            <person name="Mckie-Krisberg Z.M."/>
            <person name="Prochnik S."/>
            <person name="Lindquist E."/>
            <person name="Dockter R.B."/>
            <person name="Adam C."/>
            <person name="Molina H."/>
            <person name="Bunkerborg J."/>
            <person name="Jin E."/>
            <person name="Buchheim M."/>
            <person name="Magnuson J."/>
        </authorList>
    </citation>
    <scope>NUCLEOTIDE SEQUENCE</scope>
    <source>
        <strain evidence="2">CCAP 19/18</strain>
    </source>
</reference>
<keyword evidence="1" id="KW-0812">Transmembrane</keyword>
<feature type="transmembrane region" description="Helical" evidence="1">
    <location>
        <begin position="53"/>
        <end position="78"/>
    </location>
</feature>
<keyword evidence="1" id="KW-0472">Membrane</keyword>
<name>A0ABQ7GXM3_DUNSA</name>
<dbReference type="Proteomes" id="UP000815325">
    <property type="component" value="Unassembled WGS sequence"/>
</dbReference>
<dbReference type="EMBL" id="MU069545">
    <property type="protein sequence ID" value="KAF5839368.1"/>
    <property type="molecule type" value="Genomic_DNA"/>
</dbReference>
<evidence type="ECO:0000256" key="1">
    <source>
        <dbReference type="SAM" id="Phobius"/>
    </source>
</evidence>
<gene>
    <name evidence="2" type="ORF">DUNSADRAFT_939</name>
</gene>
<keyword evidence="3" id="KW-1185">Reference proteome</keyword>